<dbReference type="EMBL" id="LAZR01033925">
    <property type="protein sequence ID" value="KKL46731.1"/>
    <property type="molecule type" value="Genomic_DNA"/>
</dbReference>
<proteinExistence type="predicted"/>
<gene>
    <name evidence="3" type="ORF">LCGC14_2342640</name>
</gene>
<sequence length="232" mass="25900">MGSGGKALGIIGLILGAGAIGFAFVVWNGQNTTNSGLNSDLDDLTDVLNNLTDQLNNITNEFNNLTDQLNNITNEFNNLTDYFNNLTRIIVVGIWNAFDENQDFAPHTYQNDWLLEFLDNKLNNTDYISVSNTNTRITLLKSGWYRIHLSVLLAGLGPSNIYLITIFKDGAIEFQLERYETGTSSVGYYNIYSSAFVYSNGTNYIEINGLATANFYVSLDVYSQLTIEYVVI</sequence>
<organism evidence="3">
    <name type="scientific">marine sediment metagenome</name>
    <dbReference type="NCBI Taxonomy" id="412755"/>
    <lineage>
        <taxon>unclassified sequences</taxon>
        <taxon>metagenomes</taxon>
        <taxon>ecological metagenomes</taxon>
    </lineage>
</organism>
<evidence type="ECO:0000313" key="3">
    <source>
        <dbReference type="EMBL" id="KKL46731.1"/>
    </source>
</evidence>
<keyword evidence="2" id="KW-1133">Transmembrane helix</keyword>
<protein>
    <submittedName>
        <fullName evidence="3">Uncharacterized protein</fullName>
    </submittedName>
</protein>
<evidence type="ECO:0000256" key="1">
    <source>
        <dbReference type="SAM" id="Coils"/>
    </source>
</evidence>
<accession>A0A0F9CZ41</accession>
<keyword evidence="2" id="KW-0812">Transmembrane</keyword>
<feature type="coiled-coil region" evidence="1">
    <location>
        <begin position="34"/>
        <end position="75"/>
    </location>
</feature>
<feature type="transmembrane region" description="Helical" evidence="2">
    <location>
        <begin position="7"/>
        <end position="27"/>
    </location>
</feature>
<dbReference type="AlphaFoldDB" id="A0A0F9CZ41"/>
<reference evidence="3" key="1">
    <citation type="journal article" date="2015" name="Nature">
        <title>Complex archaea that bridge the gap between prokaryotes and eukaryotes.</title>
        <authorList>
            <person name="Spang A."/>
            <person name="Saw J.H."/>
            <person name="Jorgensen S.L."/>
            <person name="Zaremba-Niedzwiedzka K."/>
            <person name="Martijn J."/>
            <person name="Lind A.E."/>
            <person name="van Eijk R."/>
            <person name="Schleper C."/>
            <person name="Guy L."/>
            <person name="Ettema T.J."/>
        </authorList>
    </citation>
    <scope>NUCLEOTIDE SEQUENCE</scope>
</reference>
<keyword evidence="1" id="KW-0175">Coiled coil</keyword>
<dbReference type="SUPFAM" id="SSF58064">
    <property type="entry name" value="Influenza hemagglutinin (stalk)"/>
    <property type="match status" value="1"/>
</dbReference>
<name>A0A0F9CZ41_9ZZZZ</name>
<comment type="caution">
    <text evidence="3">The sequence shown here is derived from an EMBL/GenBank/DDBJ whole genome shotgun (WGS) entry which is preliminary data.</text>
</comment>
<keyword evidence="2" id="KW-0472">Membrane</keyword>
<evidence type="ECO:0000256" key="2">
    <source>
        <dbReference type="SAM" id="Phobius"/>
    </source>
</evidence>